<evidence type="ECO:0000259" key="5">
    <source>
        <dbReference type="PROSITE" id="PS50090"/>
    </source>
</evidence>
<dbReference type="GO" id="GO:0005634">
    <property type="term" value="C:nucleus"/>
    <property type="evidence" value="ECO:0007669"/>
    <property type="project" value="UniProtKB-SubCell"/>
</dbReference>
<keyword evidence="2" id="KW-0677">Repeat</keyword>
<evidence type="ECO:0000256" key="3">
    <source>
        <dbReference type="ARBA" id="ARBA00023125"/>
    </source>
</evidence>
<dbReference type="CDD" id="cd00167">
    <property type="entry name" value="SANT"/>
    <property type="match status" value="1"/>
</dbReference>
<dbReference type="Pfam" id="PF00249">
    <property type="entry name" value="Myb_DNA-binding"/>
    <property type="match status" value="1"/>
</dbReference>
<keyword evidence="8" id="KW-1185">Reference proteome</keyword>
<comment type="caution">
    <text evidence="7">The sequence shown here is derived from an EMBL/GenBank/DDBJ whole genome shotgun (WGS) entry which is preliminary data.</text>
</comment>
<evidence type="ECO:0000256" key="1">
    <source>
        <dbReference type="ARBA" id="ARBA00004123"/>
    </source>
</evidence>
<accession>A0A2U1PTK3</accession>
<dbReference type="FunFam" id="1.10.10.60:FF:000001">
    <property type="entry name" value="MYB-related transcription factor"/>
    <property type="match status" value="1"/>
</dbReference>
<dbReference type="EMBL" id="PKPP01000753">
    <property type="protein sequence ID" value="PWA89063.1"/>
    <property type="molecule type" value="Genomic_DNA"/>
</dbReference>
<feature type="domain" description="Myb-like" evidence="5">
    <location>
        <begin position="6"/>
        <end position="58"/>
    </location>
</feature>
<evidence type="ECO:0000313" key="8">
    <source>
        <dbReference type="Proteomes" id="UP000245207"/>
    </source>
</evidence>
<dbReference type="PANTHER" id="PTHR47999">
    <property type="entry name" value="TRANSCRIPTION FACTOR MYB8-RELATED-RELATED"/>
    <property type="match status" value="1"/>
</dbReference>
<dbReference type="PROSITE" id="PS51294">
    <property type="entry name" value="HTH_MYB"/>
    <property type="match status" value="1"/>
</dbReference>
<dbReference type="PROSITE" id="PS50090">
    <property type="entry name" value="MYB_LIKE"/>
    <property type="match status" value="1"/>
</dbReference>
<proteinExistence type="predicted"/>
<dbReference type="InterPro" id="IPR017930">
    <property type="entry name" value="Myb_dom"/>
</dbReference>
<dbReference type="SMART" id="SM00717">
    <property type="entry name" value="SANT"/>
    <property type="match status" value="1"/>
</dbReference>
<dbReference type="InterPro" id="IPR001005">
    <property type="entry name" value="SANT/Myb"/>
</dbReference>
<comment type="subcellular location">
    <subcellularLocation>
        <location evidence="1">Nucleus</location>
    </subcellularLocation>
</comment>
<protein>
    <submittedName>
        <fullName evidence="7">Transcription repressor MYB5</fullName>
    </submittedName>
</protein>
<dbReference type="PANTHER" id="PTHR47999:SF77">
    <property type="entry name" value="TRANSCRIPTION REPRESSOR MYB5-LIKE"/>
    <property type="match status" value="1"/>
</dbReference>
<evidence type="ECO:0000256" key="2">
    <source>
        <dbReference type="ARBA" id="ARBA00022737"/>
    </source>
</evidence>
<organism evidence="7 8">
    <name type="scientific">Artemisia annua</name>
    <name type="common">Sweet wormwood</name>
    <dbReference type="NCBI Taxonomy" id="35608"/>
    <lineage>
        <taxon>Eukaryota</taxon>
        <taxon>Viridiplantae</taxon>
        <taxon>Streptophyta</taxon>
        <taxon>Embryophyta</taxon>
        <taxon>Tracheophyta</taxon>
        <taxon>Spermatophyta</taxon>
        <taxon>Magnoliopsida</taxon>
        <taxon>eudicotyledons</taxon>
        <taxon>Gunneridae</taxon>
        <taxon>Pentapetalae</taxon>
        <taxon>asterids</taxon>
        <taxon>campanulids</taxon>
        <taxon>Asterales</taxon>
        <taxon>Asteraceae</taxon>
        <taxon>Asteroideae</taxon>
        <taxon>Anthemideae</taxon>
        <taxon>Artemisiinae</taxon>
        <taxon>Artemisia</taxon>
    </lineage>
</organism>
<sequence>MRNALPVSVKKGPWTCEEDELLSSYIVREGEEQWQALPKKARLLRCGKSCRLRWMTYLRPSVKRGHVSADEEDLGSTTSLVIGATYKLSTDGLGRENGLNTSVVFKSSTLQQSKYAFISAFQLNSDIFSYIVINSRISIHKIQTKNQNRHDSGPSCHLSFAVNSVVNLEHLQFDRGVKVNQNNGKSSGYHEYLHWKETFLESCNQELLSRGNYINEECDWISQLQKLSVFKLGYCGNKYPRDVHHLCNEKGDITYAITKALLHSGVLKCKFEELMLKEICIHGKLTYIYLHPGAQHVKIHTKSEIFVLCMLYNDSSNRSYCELPHASLI</sequence>
<dbReference type="AlphaFoldDB" id="A0A2U1PTK3"/>
<dbReference type="OrthoDB" id="2143914at2759"/>
<keyword evidence="4" id="KW-0539">Nucleus</keyword>
<evidence type="ECO:0000256" key="4">
    <source>
        <dbReference type="ARBA" id="ARBA00023242"/>
    </source>
</evidence>
<dbReference type="InterPro" id="IPR009057">
    <property type="entry name" value="Homeodomain-like_sf"/>
</dbReference>
<reference evidence="7 8" key="1">
    <citation type="journal article" date="2018" name="Mol. Plant">
        <title>The genome of Artemisia annua provides insight into the evolution of Asteraceae family and artemisinin biosynthesis.</title>
        <authorList>
            <person name="Shen Q."/>
            <person name="Zhang L."/>
            <person name="Liao Z."/>
            <person name="Wang S."/>
            <person name="Yan T."/>
            <person name="Shi P."/>
            <person name="Liu M."/>
            <person name="Fu X."/>
            <person name="Pan Q."/>
            <person name="Wang Y."/>
            <person name="Lv Z."/>
            <person name="Lu X."/>
            <person name="Zhang F."/>
            <person name="Jiang W."/>
            <person name="Ma Y."/>
            <person name="Chen M."/>
            <person name="Hao X."/>
            <person name="Li L."/>
            <person name="Tang Y."/>
            <person name="Lv G."/>
            <person name="Zhou Y."/>
            <person name="Sun X."/>
            <person name="Brodelius P.E."/>
            <person name="Rose J.K.C."/>
            <person name="Tang K."/>
        </authorList>
    </citation>
    <scope>NUCLEOTIDE SEQUENCE [LARGE SCALE GENOMIC DNA]</scope>
    <source>
        <strain evidence="8">cv. Huhao1</strain>
        <tissue evidence="7">Leaf</tissue>
    </source>
</reference>
<keyword evidence="3" id="KW-0238">DNA-binding</keyword>
<evidence type="ECO:0000313" key="7">
    <source>
        <dbReference type="EMBL" id="PWA89063.1"/>
    </source>
</evidence>
<dbReference type="InterPro" id="IPR015495">
    <property type="entry name" value="Myb_TF_plants"/>
</dbReference>
<name>A0A2U1PTK3_ARTAN</name>
<dbReference type="GO" id="GO:0003677">
    <property type="term" value="F:DNA binding"/>
    <property type="evidence" value="ECO:0007669"/>
    <property type="project" value="UniProtKB-KW"/>
</dbReference>
<dbReference type="SUPFAM" id="SSF46689">
    <property type="entry name" value="Homeodomain-like"/>
    <property type="match status" value="1"/>
</dbReference>
<dbReference type="Gene3D" id="1.10.10.60">
    <property type="entry name" value="Homeodomain-like"/>
    <property type="match status" value="1"/>
</dbReference>
<gene>
    <name evidence="7" type="ORF">CTI12_AA116260</name>
</gene>
<feature type="domain" description="HTH myb-type" evidence="6">
    <location>
        <begin position="8"/>
        <end position="62"/>
    </location>
</feature>
<dbReference type="STRING" id="35608.A0A2U1PTK3"/>
<dbReference type="Proteomes" id="UP000245207">
    <property type="component" value="Unassembled WGS sequence"/>
</dbReference>
<evidence type="ECO:0000259" key="6">
    <source>
        <dbReference type="PROSITE" id="PS51294"/>
    </source>
</evidence>